<keyword evidence="2" id="KW-1185">Reference proteome</keyword>
<dbReference type="EMBL" id="JAODUO010000294">
    <property type="protein sequence ID" value="KAK2183828.1"/>
    <property type="molecule type" value="Genomic_DNA"/>
</dbReference>
<dbReference type="AlphaFoldDB" id="A0AAD9UBS6"/>
<sequence length="32" mass="3775">MYINVDLHIDGHVRLYPYLAMCEASEPFEFNS</sequence>
<comment type="caution">
    <text evidence="1">The sequence shown here is derived from an EMBL/GenBank/DDBJ whole genome shotgun (WGS) entry which is preliminary data.</text>
</comment>
<protein>
    <submittedName>
        <fullName evidence="1">Uncharacterized protein</fullName>
    </submittedName>
</protein>
<evidence type="ECO:0000313" key="2">
    <source>
        <dbReference type="Proteomes" id="UP001209878"/>
    </source>
</evidence>
<dbReference type="Proteomes" id="UP001209878">
    <property type="component" value="Unassembled WGS sequence"/>
</dbReference>
<organism evidence="1 2">
    <name type="scientific">Ridgeia piscesae</name>
    <name type="common">Tubeworm</name>
    <dbReference type="NCBI Taxonomy" id="27915"/>
    <lineage>
        <taxon>Eukaryota</taxon>
        <taxon>Metazoa</taxon>
        <taxon>Spiralia</taxon>
        <taxon>Lophotrochozoa</taxon>
        <taxon>Annelida</taxon>
        <taxon>Polychaeta</taxon>
        <taxon>Sedentaria</taxon>
        <taxon>Canalipalpata</taxon>
        <taxon>Sabellida</taxon>
        <taxon>Siboglinidae</taxon>
        <taxon>Ridgeia</taxon>
    </lineage>
</organism>
<evidence type="ECO:0000313" key="1">
    <source>
        <dbReference type="EMBL" id="KAK2183828.1"/>
    </source>
</evidence>
<reference evidence="1" key="1">
    <citation type="journal article" date="2023" name="Mol. Biol. Evol.">
        <title>Third-Generation Sequencing Reveals the Adaptive Role of the Epigenome in Three Deep-Sea Polychaetes.</title>
        <authorList>
            <person name="Perez M."/>
            <person name="Aroh O."/>
            <person name="Sun Y."/>
            <person name="Lan Y."/>
            <person name="Juniper S.K."/>
            <person name="Young C.R."/>
            <person name="Angers B."/>
            <person name="Qian P.Y."/>
        </authorList>
    </citation>
    <scope>NUCLEOTIDE SEQUENCE</scope>
    <source>
        <strain evidence="1">R07B-5</strain>
    </source>
</reference>
<name>A0AAD9UBS6_RIDPI</name>
<accession>A0AAD9UBS6</accession>
<gene>
    <name evidence="1" type="ORF">NP493_295g06000</name>
</gene>
<proteinExistence type="predicted"/>